<sequence>MPGPICTPVTRRSIVAWGSGDRAPPRQPKRWGSKHRTPRRPPRVVRAGSAPSIVPCPHDRPRRFAVRAITPIAAVASLVLPVALSPGSGLGAASTPAAPRLPASETTAKSALESSPRHGEFVDVALPSGGTPIRTWVVYPERQDKTGAVLVIHEVFGLSAWIRAVGDQLAAEGFIAVVPDLISGLGPGGGGTDSVASRDDVVKLIRGLEPGMVRERLDAVRGYAAQIPAANGKVATLGFCWGGARSFEYAAADPPPVASVVFYGVAPDSATLLAVSAPVLGNFGGDDERVDATIEPAAATLKKLGRRFEPHTYAGAGHGFLRQQEDRDGANLKASQEAWPRTIAFLRRFLR</sequence>
<proteinExistence type="predicted"/>
<dbReference type="EMBL" id="VBOT01000120">
    <property type="protein sequence ID" value="TMQ49620.1"/>
    <property type="molecule type" value="Genomic_DNA"/>
</dbReference>
<reference evidence="3 4" key="1">
    <citation type="journal article" date="2019" name="Nat. Microbiol.">
        <title>Mediterranean grassland soil C-N compound turnover is dependent on rainfall and depth, and is mediated by genomically divergent microorganisms.</title>
        <authorList>
            <person name="Diamond S."/>
            <person name="Andeer P.F."/>
            <person name="Li Z."/>
            <person name="Crits-Christoph A."/>
            <person name="Burstein D."/>
            <person name="Anantharaman K."/>
            <person name="Lane K.R."/>
            <person name="Thomas B.C."/>
            <person name="Pan C."/>
            <person name="Northen T.R."/>
            <person name="Banfield J.F."/>
        </authorList>
    </citation>
    <scope>NUCLEOTIDE SEQUENCE [LARGE SCALE GENOMIC DNA]</scope>
    <source>
        <strain evidence="3">WS_3</strain>
    </source>
</reference>
<dbReference type="Gene3D" id="3.40.50.1820">
    <property type="entry name" value="alpha/beta hydrolase"/>
    <property type="match status" value="1"/>
</dbReference>
<evidence type="ECO:0000313" key="4">
    <source>
        <dbReference type="Proteomes" id="UP000320184"/>
    </source>
</evidence>
<dbReference type="Proteomes" id="UP000320184">
    <property type="component" value="Unassembled WGS sequence"/>
</dbReference>
<dbReference type="InterPro" id="IPR029058">
    <property type="entry name" value="AB_hydrolase_fold"/>
</dbReference>
<dbReference type="PANTHER" id="PTHR46623:SF6">
    <property type="entry name" value="ALPHA_BETA-HYDROLASES SUPERFAMILY PROTEIN"/>
    <property type="match status" value="1"/>
</dbReference>
<dbReference type="AlphaFoldDB" id="A0A538SE42"/>
<dbReference type="PANTHER" id="PTHR46623">
    <property type="entry name" value="CARBOXYMETHYLENEBUTENOLIDASE-RELATED"/>
    <property type="match status" value="1"/>
</dbReference>
<comment type="caution">
    <text evidence="3">The sequence shown here is derived from an EMBL/GenBank/DDBJ whole genome shotgun (WGS) entry which is preliminary data.</text>
</comment>
<dbReference type="SUPFAM" id="SSF53474">
    <property type="entry name" value="alpha/beta-Hydrolases"/>
    <property type="match status" value="1"/>
</dbReference>
<feature type="compositionally biased region" description="Basic residues" evidence="1">
    <location>
        <begin position="27"/>
        <end position="43"/>
    </location>
</feature>
<feature type="region of interest" description="Disordered" evidence="1">
    <location>
        <begin position="1"/>
        <end position="56"/>
    </location>
</feature>
<evidence type="ECO:0000256" key="1">
    <source>
        <dbReference type="SAM" id="MobiDB-lite"/>
    </source>
</evidence>
<protein>
    <submittedName>
        <fullName evidence="3">Dienelactone hydrolase family protein</fullName>
    </submittedName>
</protein>
<gene>
    <name evidence="3" type="ORF">E6K73_09650</name>
</gene>
<accession>A0A538SE42</accession>
<feature type="domain" description="Dienelactone hydrolase" evidence="2">
    <location>
        <begin position="133"/>
        <end position="349"/>
    </location>
</feature>
<dbReference type="InterPro" id="IPR051049">
    <property type="entry name" value="Dienelactone_hydrolase-like"/>
</dbReference>
<organism evidence="3 4">
    <name type="scientific">Eiseniibacteriota bacterium</name>
    <dbReference type="NCBI Taxonomy" id="2212470"/>
    <lineage>
        <taxon>Bacteria</taxon>
        <taxon>Candidatus Eiseniibacteriota</taxon>
    </lineage>
</organism>
<dbReference type="Pfam" id="PF01738">
    <property type="entry name" value="DLH"/>
    <property type="match status" value="1"/>
</dbReference>
<feature type="compositionally biased region" description="Polar residues" evidence="1">
    <location>
        <begin position="104"/>
        <end position="113"/>
    </location>
</feature>
<dbReference type="InterPro" id="IPR002925">
    <property type="entry name" value="Dienelactn_hydro"/>
</dbReference>
<name>A0A538SE42_UNCEI</name>
<keyword evidence="3" id="KW-0378">Hydrolase</keyword>
<evidence type="ECO:0000259" key="2">
    <source>
        <dbReference type="Pfam" id="PF01738"/>
    </source>
</evidence>
<feature type="region of interest" description="Disordered" evidence="1">
    <location>
        <begin position="91"/>
        <end position="116"/>
    </location>
</feature>
<evidence type="ECO:0000313" key="3">
    <source>
        <dbReference type="EMBL" id="TMQ49620.1"/>
    </source>
</evidence>
<dbReference type="GO" id="GO:0016787">
    <property type="term" value="F:hydrolase activity"/>
    <property type="evidence" value="ECO:0007669"/>
    <property type="project" value="UniProtKB-KW"/>
</dbReference>